<dbReference type="Proteomes" id="UP000537260">
    <property type="component" value="Unassembled WGS sequence"/>
</dbReference>
<sequence length="227" mass="24388">MTNTIDQALDYARAHPTRDGKSWAGWCESLIWRAGGFTRSFASAQLAGDASGWLNPDWTTAPRGALHYWSGVGGDGHVAFDLGGGTLLMASSRVSSLGTALGLIHFLDYKLPEYRGWSLRHGTETLARSATAGAGTTPLEDDMTPVQEKMLAEVHWMLSERVRPQLNALHDGTGGAVHKKLDVVVWALTDPKAGLRKMLGDLITKLIPSWNGHPVMPTAPKPGPPAS</sequence>
<protein>
    <submittedName>
        <fullName evidence="1">Uncharacterized protein</fullName>
    </submittedName>
</protein>
<dbReference type="EMBL" id="JACCFM010000001">
    <property type="protein sequence ID" value="NYJ20803.1"/>
    <property type="molecule type" value="Genomic_DNA"/>
</dbReference>
<accession>A0A7Z0EFY7</accession>
<organism evidence="1 2">
    <name type="scientific">Glaciibacter psychrotolerans</name>
    <dbReference type="NCBI Taxonomy" id="670054"/>
    <lineage>
        <taxon>Bacteria</taxon>
        <taxon>Bacillati</taxon>
        <taxon>Actinomycetota</taxon>
        <taxon>Actinomycetes</taxon>
        <taxon>Micrococcales</taxon>
        <taxon>Microbacteriaceae</taxon>
        <taxon>Glaciibacter</taxon>
    </lineage>
</organism>
<reference evidence="1 2" key="1">
    <citation type="submission" date="2020-07" db="EMBL/GenBank/DDBJ databases">
        <title>Sequencing the genomes of 1000 actinobacteria strains.</title>
        <authorList>
            <person name="Klenk H.-P."/>
        </authorList>
    </citation>
    <scope>NUCLEOTIDE SEQUENCE [LARGE SCALE GENOMIC DNA]</scope>
    <source>
        <strain evidence="1 2">LI1</strain>
    </source>
</reference>
<keyword evidence="2" id="KW-1185">Reference proteome</keyword>
<gene>
    <name evidence="1" type="ORF">HNR05_002594</name>
</gene>
<dbReference type="AlphaFoldDB" id="A0A7Z0EFY7"/>
<proteinExistence type="predicted"/>
<evidence type="ECO:0000313" key="1">
    <source>
        <dbReference type="EMBL" id="NYJ20803.1"/>
    </source>
</evidence>
<dbReference type="RefSeq" id="WP_179579500.1">
    <property type="nucleotide sequence ID" value="NZ_JACCFM010000001.1"/>
</dbReference>
<comment type="caution">
    <text evidence="1">The sequence shown here is derived from an EMBL/GenBank/DDBJ whole genome shotgun (WGS) entry which is preliminary data.</text>
</comment>
<evidence type="ECO:0000313" key="2">
    <source>
        <dbReference type="Proteomes" id="UP000537260"/>
    </source>
</evidence>
<name>A0A7Z0EFY7_9MICO</name>